<dbReference type="KEGG" id="gbc:GbCGDNIH3_1694"/>
<name>A0AAN0RET6_9PROT</name>
<dbReference type="Proteomes" id="UP000019438">
    <property type="component" value="Chromosome"/>
</dbReference>
<organism evidence="1 2">
    <name type="scientific">Granulibacter bethesdensis</name>
    <dbReference type="NCBI Taxonomy" id="364410"/>
    <lineage>
        <taxon>Bacteria</taxon>
        <taxon>Pseudomonadati</taxon>
        <taxon>Pseudomonadota</taxon>
        <taxon>Alphaproteobacteria</taxon>
        <taxon>Acetobacterales</taxon>
        <taxon>Acetobacteraceae</taxon>
        <taxon>Granulibacter</taxon>
    </lineage>
</organism>
<dbReference type="RefSeq" id="WP_025287087.1">
    <property type="nucleotide sequence ID" value="NZ_CP003181.2"/>
</dbReference>
<dbReference type="AlphaFoldDB" id="A0AAN0RET6"/>
<proteinExistence type="predicted"/>
<dbReference type="EMBL" id="CP003181">
    <property type="protein sequence ID" value="AHJ63590.1"/>
    <property type="molecule type" value="Genomic_DNA"/>
</dbReference>
<dbReference type="InterPro" id="IPR038287">
    <property type="entry name" value="Cse2_sf"/>
</dbReference>
<evidence type="ECO:0000313" key="2">
    <source>
        <dbReference type="Proteomes" id="UP000019438"/>
    </source>
</evidence>
<sequence>MSDSHNKAQYNINDIIRNVSQKLAELPPGNLASLRRAIPGSGCREFWRLFYDLNLEQYPLPHAQDNESAWEWVMNAITYLTPTGQPVIRSEGKEKHKPSAHDKNISFGQALYNIKINQNRMDRLLNSPFEKRREMIMGIVRTMSASRMRFNMADLAEILTSDQKTIHSTDDPIRKLAKDYYEILYANSRKEKANA</sequence>
<evidence type="ECO:0000313" key="1">
    <source>
        <dbReference type="EMBL" id="AHJ63590.1"/>
    </source>
</evidence>
<dbReference type="InterPro" id="IPR013382">
    <property type="entry name" value="CRISPR-assoc_prot_Cse2"/>
</dbReference>
<gene>
    <name evidence="1" type="ORF">GbCGDNIH3_1694</name>
</gene>
<accession>A0AAN0RET6</accession>
<dbReference type="Pfam" id="PF09485">
    <property type="entry name" value="CRISPR_Cse2"/>
    <property type="match status" value="1"/>
</dbReference>
<protein>
    <submittedName>
        <fullName evidence="1">Uncharacterized protein</fullName>
    </submittedName>
</protein>
<dbReference type="Gene3D" id="1.10.520.40">
    <property type="entry name" value="CRISPR-associated protein Cse2"/>
    <property type="match status" value="1"/>
</dbReference>
<reference evidence="2" key="1">
    <citation type="submission" date="2012-06" db="EMBL/GenBank/DDBJ databases">
        <title>Genome analysis of multiple Granulibacter bethesdensis isolates demonstrates substantial genome diversity.</title>
        <authorList>
            <person name="Greenberg D.E."/>
            <person name="Porcella S.F."/>
            <person name="Zarember K."/>
            <person name="Zelazny A.M."/>
            <person name="Bruno D."/>
            <person name="Martens C."/>
            <person name="Barbian K.D."/>
            <person name="Jaske E."/>
            <person name="Holland S.M."/>
        </authorList>
    </citation>
    <scope>NUCLEOTIDE SEQUENCE [LARGE SCALE GENOMIC DNA]</scope>
    <source>
        <strain evidence="2">CGDNIH3</strain>
    </source>
</reference>